<dbReference type="Pfam" id="PF16859">
    <property type="entry name" value="TetR_C_11"/>
    <property type="match status" value="1"/>
</dbReference>
<dbReference type="SUPFAM" id="SSF46689">
    <property type="entry name" value="Homeodomain-like"/>
    <property type="match status" value="1"/>
</dbReference>
<dbReference type="EMBL" id="MSAG01000005">
    <property type="protein sequence ID" value="PUX25423.1"/>
    <property type="molecule type" value="Genomic_DNA"/>
</dbReference>
<evidence type="ECO:0000256" key="1">
    <source>
        <dbReference type="ARBA" id="ARBA00023015"/>
    </source>
</evidence>
<dbReference type="SUPFAM" id="SSF48498">
    <property type="entry name" value="Tetracyclin repressor-like, C-terminal domain"/>
    <property type="match status" value="1"/>
</dbReference>
<evidence type="ECO:0000259" key="5">
    <source>
        <dbReference type="PROSITE" id="PS50977"/>
    </source>
</evidence>
<dbReference type="RefSeq" id="WP_071989814.1">
    <property type="nucleotide sequence ID" value="NZ_CP187984.1"/>
</dbReference>
<sequence length="208" mass="23654">MKDDLQKSRSSTGAVRSEASHQAIIEAARTLLSEKGYAGFSIDGVARMAGASKPTIYRWWANKAQLIAEVYEVESARAIHIPEEMAVSQRFSLLLTTLWELWNNTPCGVAFRSFIAESQNNKENMELLRDQFMQRRFAPPREILETAVRRKELPADTDIEMMLVMSFGFCWFHLLTDNLENTEAIAPFVQHLFTAVPRKLRDGTETAP</sequence>
<dbReference type="InterPro" id="IPR009057">
    <property type="entry name" value="Homeodomain-like_sf"/>
</dbReference>
<dbReference type="PRINTS" id="PR00455">
    <property type="entry name" value="HTHTETR"/>
</dbReference>
<protein>
    <submittedName>
        <fullName evidence="6">TetR family transcriptional regulator</fullName>
    </submittedName>
</protein>
<evidence type="ECO:0000313" key="6">
    <source>
        <dbReference type="EMBL" id="PUX25423.1"/>
    </source>
</evidence>
<dbReference type="Gene3D" id="1.10.10.60">
    <property type="entry name" value="Homeodomain-like"/>
    <property type="match status" value="1"/>
</dbReference>
<dbReference type="InterPro" id="IPR001647">
    <property type="entry name" value="HTH_TetR"/>
</dbReference>
<keyword evidence="2 4" id="KW-0238">DNA-binding</keyword>
<dbReference type="InterPro" id="IPR036271">
    <property type="entry name" value="Tet_transcr_reg_TetR-rel_C_sf"/>
</dbReference>
<name>A0A2T7B8U7_9ENTR</name>
<gene>
    <name evidence="6" type="ORF">BS411_04070</name>
</gene>
<dbReference type="Gene3D" id="1.10.357.10">
    <property type="entry name" value="Tetracycline Repressor, domain 2"/>
    <property type="match status" value="1"/>
</dbReference>
<dbReference type="Pfam" id="PF00440">
    <property type="entry name" value="TetR_N"/>
    <property type="match status" value="1"/>
</dbReference>
<dbReference type="AlphaFoldDB" id="A0A2T7B8U7"/>
<dbReference type="GO" id="GO:0003700">
    <property type="term" value="F:DNA-binding transcription factor activity"/>
    <property type="evidence" value="ECO:0007669"/>
    <property type="project" value="TreeGrafter"/>
</dbReference>
<dbReference type="PANTHER" id="PTHR30055:SF148">
    <property type="entry name" value="TETR-FAMILY TRANSCRIPTIONAL REGULATOR"/>
    <property type="match status" value="1"/>
</dbReference>
<dbReference type="PROSITE" id="PS50977">
    <property type="entry name" value="HTH_TETR_2"/>
    <property type="match status" value="1"/>
</dbReference>
<proteinExistence type="predicted"/>
<feature type="domain" description="HTH tetR-type" evidence="5">
    <location>
        <begin position="18"/>
        <end position="78"/>
    </location>
</feature>
<dbReference type="GO" id="GO:0000976">
    <property type="term" value="F:transcription cis-regulatory region binding"/>
    <property type="evidence" value="ECO:0007669"/>
    <property type="project" value="TreeGrafter"/>
</dbReference>
<keyword evidence="1" id="KW-0805">Transcription regulation</keyword>
<comment type="caution">
    <text evidence="6">The sequence shown here is derived from an EMBL/GenBank/DDBJ whole genome shotgun (WGS) entry which is preliminary data.</text>
</comment>
<dbReference type="InterPro" id="IPR011075">
    <property type="entry name" value="TetR_C"/>
</dbReference>
<feature type="DNA-binding region" description="H-T-H motif" evidence="4">
    <location>
        <begin position="41"/>
        <end position="60"/>
    </location>
</feature>
<keyword evidence="3" id="KW-0804">Transcription</keyword>
<dbReference type="PANTHER" id="PTHR30055">
    <property type="entry name" value="HTH-TYPE TRANSCRIPTIONAL REGULATOR RUTR"/>
    <property type="match status" value="1"/>
</dbReference>
<accession>A0A2T7B8U7</accession>
<organism evidence="6">
    <name type="scientific">Cronobacter turicensis</name>
    <dbReference type="NCBI Taxonomy" id="413502"/>
    <lineage>
        <taxon>Bacteria</taxon>
        <taxon>Pseudomonadati</taxon>
        <taxon>Pseudomonadota</taxon>
        <taxon>Gammaproteobacteria</taxon>
        <taxon>Enterobacterales</taxon>
        <taxon>Enterobacteriaceae</taxon>
        <taxon>Cronobacter</taxon>
    </lineage>
</organism>
<reference evidence="6" key="1">
    <citation type="submission" date="2016-12" db="EMBL/GenBank/DDBJ databases">
        <title>Analysis of the Molecular Diversity Among Cronobacter Species Isolated from Filth Flies Using a Pan Genomic DNA Microarray.</title>
        <authorList>
            <person name="Pava-Ripoll M."/>
            <person name="Tall B."/>
            <person name="Farber J."/>
            <person name="Fanning S."/>
            <person name="Lehner A."/>
            <person name="Stephan R."/>
            <person name="Pagotto F."/>
            <person name="Iverson C."/>
            <person name="Ziobro G."/>
            <person name="Miller A."/>
            <person name="Pearson R."/>
            <person name="Yan Q."/>
            <person name="Kim M."/>
            <person name="Jeong S."/>
            <person name="Park J."/>
            <person name="Jun S."/>
            <person name="Choi H."/>
            <person name="Chung T."/>
            <person name="Yoo Y."/>
            <person name="Park E."/>
            <person name="Hwang S."/>
            <person name="Lee B."/>
            <person name="Sathyamoorthy V."/>
            <person name="Carter L."/>
            <person name="Mammel M."/>
            <person name="Jackson S."/>
            <person name="Kothary M."/>
            <person name="Patel I."/>
            <person name="Grim C."/>
            <person name="Gopinath G."/>
            <person name="Gangiredla J."/>
            <person name="Chase H."/>
        </authorList>
    </citation>
    <scope>NUCLEOTIDE SEQUENCE [LARGE SCALE GENOMIC DNA]</scope>
    <source>
        <strain evidence="6">MOD1-Sh41s</strain>
    </source>
</reference>
<evidence type="ECO:0000256" key="4">
    <source>
        <dbReference type="PROSITE-ProRule" id="PRU00335"/>
    </source>
</evidence>
<dbReference type="InterPro" id="IPR050109">
    <property type="entry name" value="HTH-type_TetR-like_transc_reg"/>
</dbReference>
<evidence type="ECO:0000256" key="3">
    <source>
        <dbReference type="ARBA" id="ARBA00023163"/>
    </source>
</evidence>
<evidence type="ECO:0000256" key="2">
    <source>
        <dbReference type="ARBA" id="ARBA00023125"/>
    </source>
</evidence>
<dbReference type="OrthoDB" id="9796019at2"/>